<organism evidence="1 2">
    <name type="scientific">Paenibacillus farraposensis</name>
    <dbReference type="NCBI Taxonomy" id="2807095"/>
    <lineage>
        <taxon>Bacteria</taxon>
        <taxon>Bacillati</taxon>
        <taxon>Bacillota</taxon>
        <taxon>Bacilli</taxon>
        <taxon>Bacillales</taxon>
        <taxon>Paenibacillaceae</taxon>
        <taxon>Paenibacillus</taxon>
    </lineage>
</organism>
<proteinExistence type="predicted"/>
<name>A0ABW4DCD6_9BACL</name>
<accession>A0ABW4DCD6</accession>
<comment type="caution">
    <text evidence="1">The sequence shown here is derived from an EMBL/GenBank/DDBJ whole genome shotgun (WGS) entry which is preliminary data.</text>
</comment>
<keyword evidence="2" id="KW-1185">Reference proteome</keyword>
<sequence>MVKRHEALLHLRENSVLKYRIEQIAALHEYLVNNRDELARQILSVFKDSCTQALNLQKKCDKGKIQHIHFTFFRHRVINHDASCRIYFYDHQGYMDPVECAKEYDASWVFNFLDNFERQLTQDSKKYVNKIYSADISQIKREEASLYVNYMANLIRHVMKDAVETEEFIALGKDDEVYIRVGEYKDFNELVYKFNSKEQQSTEVRSRLDPNENDQYAHESFRNLDLSHMYFKLVNLCYCHFSKTSLVGSYLVGCPLIGADFRNANLQEANLDYSLIHGADFRGANLSRAQLEEVQGSFVVPTEKEFHIPPFMETNFAGANLKEVSFKGADLRGANFKGALLKETDFSQANLEGAMFLQKDIKILKLNGQQLDSIQVCSNV</sequence>
<dbReference type="Gene3D" id="2.160.20.80">
    <property type="entry name" value="E3 ubiquitin-protein ligase SopA"/>
    <property type="match status" value="1"/>
</dbReference>
<dbReference type="InterPro" id="IPR051082">
    <property type="entry name" value="Pentapeptide-BTB/POZ_domain"/>
</dbReference>
<dbReference type="RefSeq" id="WP_229523357.1">
    <property type="nucleotide sequence ID" value="NZ_JAFFQR010000019.1"/>
</dbReference>
<evidence type="ECO:0000313" key="1">
    <source>
        <dbReference type="EMBL" id="MFD1461433.1"/>
    </source>
</evidence>
<dbReference type="InterPro" id="IPR001646">
    <property type="entry name" value="5peptide_repeat"/>
</dbReference>
<dbReference type="PANTHER" id="PTHR14136:SF17">
    <property type="entry name" value="BTB_POZ DOMAIN-CONTAINING PROTEIN KCTD9"/>
    <property type="match status" value="1"/>
</dbReference>
<dbReference type="Proteomes" id="UP001597340">
    <property type="component" value="Unassembled WGS sequence"/>
</dbReference>
<gene>
    <name evidence="1" type="ORF">ACFQ5D_08380</name>
</gene>
<evidence type="ECO:0000313" key="2">
    <source>
        <dbReference type="Proteomes" id="UP001597340"/>
    </source>
</evidence>
<dbReference type="EMBL" id="JBHTNZ010000008">
    <property type="protein sequence ID" value="MFD1461433.1"/>
    <property type="molecule type" value="Genomic_DNA"/>
</dbReference>
<protein>
    <submittedName>
        <fullName evidence="1">Pentapeptide repeat-containing protein</fullName>
    </submittedName>
</protein>
<reference evidence="2" key="1">
    <citation type="journal article" date="2019" name="Int. J. Syst. Evol. Microbiol.">
        <title>The Global Catalogue of Microorganisms (GCM) 10K type strain sequencing project: providing services to taxonomists for standard genome sequencing and annotation.</title>
        <authorList>
            <consortium name="The Broad Institute Genomics Platform"/>
            <consortium name="The Broad Institute Genome Sequencing Center for Infectious Disease"/>
            <person name="Wu L."/>
            <person name="Ma J."/>
        </authorList>
    </citation>
    <scope>NUCLEOTIDE SEQUENCE [LARGE SCALE GENOMIC DNA]</scope>
    <source>
        <strain evidence="2">CCM 9147</strain>
    </source>
</reference>
<dbReference type="Pfam" id="PF00805">
    <property type="entry name" value="Pentapeptide"/>
    <property type="match status" value="2"/>
</dbReference>
<dbReference type="SUPFAM" id="SSF141571">
    <property type="entry name" value="Pentapeptide repeat-like"/>
    <property type="match status" value="1"/>
</dbReference>
<dbReference type="PANTHER" id="PTHR14136">
    <property type="entry name" value="BTB_POZ DOMAIN-CONTAINING PROTEIN KCTD9"/>
    <property type="match status" value="1"/>
</dbReference>